<dbReference type="NCBIfam" id="TIGR00229">
    <property type="entry name" value="sensory_box"/>
    <property type="match status" value="3"/>
</dbReference>
<evidence type="ECO:0000259" key="4">
    <source>
        <dbReference type="PROSITE" id="PS51832"/>
    </source>
</evidence>
<feature type="domain" description="PAC" evidence="3">
    <location>
        <begin position="112"/>
        <end position="164"/>
    </location>
</feature>
<feature type="domain" description="HD-GYP" evidence="4">
    <location>
        <begin position="432"/>
        <end position="624"/>
    </location>
</feature>
<evidence type="ECO:0000256" key="1">
    <source>
        <dbReference type="SAM" id="Coils"/>
    </source>
</evidence>
<dbReference type="EMBL" id="AJ937768">
    <property type="protein sequence ID" value="CAI78636.1"/>
    <property type="molecule type" value="Genomic_DNA"/>
</dbReference>
<dbReference type="Pfam" id="PF13487">
    <property type="entry name" value="HD_5"/>
    <property type="match status" value="1"/>
</dbReference>
<keyword evidence="1" id="KW-0175">Coiled coil</keyword>
<dbReference type="InterPro" id="IPR000014">
    <property type="entry name" value="PAS"/>
</dbReference>
<dbReference type="Gene3D" id="1.10.3210.10">
    <property type="entry name" value="Hypothetical protein af1432"/>
    <property type="match status" value="1"/>
</dbReference>
<dbReference type="CDD" id="cd00130">
    <property type="entry name" value="PAS"/>
    <property type="match status" value="3"/>
</dbReference>
<dbReference type="CDD" id="cd00077">
    <property type="entry name" value="HDc"/>
    <property type="match status" value="1"/>
</dbReference>
<dbReference type="PROSITE" id="PS50112">
    <property type="entry name" value="PAS"/>
    <property type="match status" value="2"/>
</dbReference>
<dbReference type="AlphaFoldDB" id="Q2YZR2"/>
<feature type="domain" description="PAS" evidence="2">
    <location>
        <begin position="37"/>
        <end position="108"/>
    </location>
</feature>
<feature type="coiled-coil region" evidence="1">
    <location>
        <begin position="148"/>
        <end position="175"/>
    </location>
</feature>
<sequence>MVLCIIYKMKKQEKISKTKSSDIAKKPKKADEPLHQSEERYRTILKNMQEGYFEVDLSGNFTFFNDSLYQFFDSSKEELMGMNYRQYTRDKEQSKELFEAFNKVYNTGEPTEGFDWQIIRKDGTKRYVEASISLRKDSLGKPIGFRGIARDVTERKKAEKSLKKSEEQYRRLADNMTAHIWLMDLNTRKTIYVSPSVEKMYGYASDEIIKLSLREVFTAESFHKIIAAFLIEMPKALANPIPYVHKYSLELEACHKDGHLFWIEVDSSILRDINGKPAFLLGESRDITERKRAEEELRENEIKYRTIFEFANDAIFLMDRDVFTDCNQKTLEMFSCSREQIIGQHPYQFSPEVQPDGRNSKEKALEKINAAIKGQPQFFEWKHCRYDGMLFDAEISLNAFDYNGRDCIQAIVRDITDRKKAEETLLVLTERLKKSLDATIQVIDSMVETRDPYTSSHQRRVADLACAIATEMKLPNDKIEGIRIATIIHDIGKISIPAEILGKPSKLSSLELDLIKMHPQTGYDILKGIDFPWPIAKIILEHHERIDGSGYPNGLKGGQVLLESQILAVADVVESMASHRPFRAALGIGAALQEITNNKGVYYDPEVVDACLKLFNEKDYKIAA</sequence>
<dbReference type="Gene3D" id="3.30.450.20">
    <property type="entry name" value="PAS domain"/>
    <property type="match status" value="3"/>
</dbReference>
<accession>Q2YZR2</accession>
<dbReference type="SMART" id="SM00091">
    <property type="entry name" value="PAS"/>
    <property type="match status" value="3"/>
</dbReference>
<dbReference type="InterPro" id="IPR013767">
    <property type="entry name" value="PAS_fold"/>
</dbReference>
<proteinExistence type="predicted"/>
<name>Q2YZR2_9DELT</name>
<dbReference type="InterPro" id="IPR035965">
    <property type="entry name" value="PAS-like_dom_sf"/>
</dbReference>
<dbReference type="PANTHER" id="PTHR43155:SF2">
    <property type="entry name" value="CYCLIC DI-GMP PHOSPHODIESTERASE PA4108"/>
    <property type="match status" value="1"/>
</dbReference>
<reference evidence="5" key="1">
    <citation type="journal article" date="2005" name="Environ. Microbiol.">
        <title>Lateral gene transfer and phylogenetic assignment of environmental fosmid clones.</title>
        <authorList>
            <person name="Nesbo C.L."/>
            <person name="Boucher Y."/>
            <person name="Dlutek M."/>
            <person name="Doolittle F.W."/>
        </authorList>
    </citation>
    <scope>NUCLEOTIDE SEQUENCE</scope>
</reference>
<dbReference type="InterPro" id="IPR006675">
    <property type="entry name" value="HDIG_dom"/>
</dbReference>
<dbReference type="SUPFAM" id="SSF55785">
    <property type="entry name" value="PYP-like sensor domain (PAS domain)"/>
    <property type="match status" value="3"/>
</dbReference>
<dbReference type="InterPro" id="IPR001610">
    <property type="entry name" value="PAC"/>
</dbReference>
<evidence type="ECO:0000313" key="5">
    <source>
        <dbReference type="EMBL" id="CAI78636.1"/>
    </source>
</evidence>
<dbReference type="InterPro" id="IPR037522">
    <property type="entry name" value="HD_GYP_dom"/>
</dbReference>
<dbReference type="SUPFAM" id="SSF109604">
    <property type="entry name" value="HD-domain/PDEase-like"/>
    <property type="match status" value="1"/>
</dbReference>
<dbReference type="GO" id="GO:0006355">
    <property type="term" value="P:regulation of DNA-templated transcription"/>
    <property type="evidence" value="ECO:0007669"/>
    <property type="project" value="InterPro"/>
</dbReference>
<dbReference type="NCBIfam" id="TIGR00277">
    <property type="entry name" value="HDIG"/>
    <property type="match status" value="1"/>
</dbReference>
<feature type="domain" description="PAC" evidence="3">
    <location>
        <begin position="247"/>
        <end position="299"/>
    </location>
</feature>
<dbReference type="SMART" id="SM00471">
    <property type="entry name" value="HDc"/>
    <property type="match status" value="1"/>
</dbReference>
<evidence type="ECO:0008006" key="6">
    <source>
        <dbReference type="Google" id="ProtNLM"/>
    </source>
</evidence>
<feature type="domain" description="PAS" evidence="2">
    <location>
        <begin position="165"/>
        <end position="240"/>
    </location>
</feature>
<dbReference type="Pfam" id="PF00989">
    <property type="entry name" value="PAS"/>
    <property type="match status" value="1"/>
</dbReference>
<dbReference type="Pfam" id="PF13426">
    <property type="entry name" value="PAS_9"/>
    <property type="match status" value="2"/>
</dbReference>
<organism evidence="5">
    <name type="scientific">uncultured delta proteobacterium</name>
    <dbReference type="NCBI Taxonomy" id="34034"/>
    <lineage>
        <taxon>Bacteria</taxon>
        <taxon>Deltaproteobacteria</taxon>
        <taxon>environmental samples</taxon>
    </lineage>
</organism>
<dbReference type="PROSITE" id="PS50113">
    <property type="entry name" value="PAC"/>
    <property type="match status" value="2"/>
</dbReference>
<evidence type="ECO:0000259" key="2">
    <source>
        <dbReference type="PROSITE" id="PS50112"/>
    </source>
</evidence>
<dbReference type="PROSITE" id="PS51832">
    <property type="entry name" value="HD_GYP"/>
    <property type="match status" value="1"/>
</dbReference>
<protein>
    <recommendedName>
        <fullName evidence="6">PAS/PAC sensor protein</fullName>
    </recommendedName>
</protein>
<evidence type="ECO:0000259" key="3">
    <source>
        <dbReference type="PROSITE" id="PS50113"/>
    </source>
</evidence>
<dbReference type="SMART" id="SM00086">
    <property type="entry name" value="PAC"/>
    <property type="match status" value="3"/>
</dbReference>
<dbReference type="PANTHER" id="PTHR43155">
    <property type="entry name" value="CYCLIC DI-GMP PHOSPHODIESTERASE PA4108-RELATED"/>
    <property type="match status" value="1"/>
</dbReference>
<dbReference type="InterPro" id="IPR000700">
    <property type="entry name" value="PAS-assoc_C"/>
</dbReference>
<dbReference type="InterPro" id="IPR003607">
    <property type="entry name" value="HD/PDEase_dom"/>
</dbReference>